<feature type="compositionally biased region" description="Polar residues" evidence="1">
    <location>
        <begin position="101"/>
        <end position="118"/>
    </location>
</feature>
<reference evidence="2 3" key="1">
    <citation type="journal article" date="2016" name="Fungal Biol.">
        <title>The genome of Xylona heveae provides a window into fungal endophytism.</title>
        <authorList>
            <person name="Gazis R."/>
            <person name="Kuo A."/>
            <person name="Riley R."/>
            <person name="LaButti K."/>
            <person name="Lipzen A."/>
            <person name="Lin J."/>
            <person name="Amirebrahimi M."/>
            <person name="Hesse C.N."/>
            <person name="Spatafora J.W."/>
            <person name="Henrissat B."/>
            <person name="Hainaut M."/>
            <person name="Grigoriev I.V."/>
            <person name="Hibbett D.S."/>
        </authorList>
    </citation>
    <scope>NUCLEOTIDE SEQUENCE [LARGE SCALE GENOMIC DNA]</scope>
    <source>
        <strain evidence="2 3">TC161</strain>
    </source>
</reference>
<evidence type="ECO:0000256" key="1">
    <source>
        <dbReference type="SAM" id="MobiDB-lite"/>
    </source>
</evidence>
<organism evidence="2 3">
    <name type="scientific">Xylona heveae (strain CBS 132557 / TC161)</name>
    <dbReference type="NCBI Taxonomy" id="1328760"/>
    <lineage>
        <taxon>Eukaryota</taxon>
        <taxon>Fungi</taxon>
        <taxon>Dikarya</taxon>
        <taxon>Ascomycota</taxon>
        <taxon>Pezizomycotina</taxon>
        <taxon>Xylonomycetes</taxon>
        <taxon>Xylonales</taxon>
        <taxon>Xylonaceae</taxon>
        <taxon>Xylona</taxon>
    </lineage>
</organism>
<dbReference type="AlphaFoldDB" id="A0A161TC55"/>
<dbReference type="RefSeq" id="XP_018188882.1">
    <property type="nucleotide sequence ID" value="XM_018328930.1"/>
</dbReference>
<evidence type="ECO:0008006" key="4">
    <source>
        <dbReference type="Google" id="ProtNLM"/>
    </source>
</evidence>
<name>A0A161TC55_XYLHT</name>
<dbReference type="InParanoid" id="A0A161TC55"/>
<dbReference type="EMBL" id="KV407457">
    <property type="protein sequence ID" value="KZF23327.1"/>
    <property type="molecule type" value="Genomic_DNA"/>
</dbReference>
<proteinExistence type="predicted"/>
<sequence length="213" mass="22111">MAAEGYYGGYPPDQQGYSHPYGAPAPGQSEYDRAPPQQQGYNYGESPAHGYGAQAPYEGSPYPQHQSQYPPPDAYQHHNPPPGNYEEPRASATLSPYDYNQHPSSRPGSAHGYQSSHSRGYVPGYDAQSTGPGGYAHPGPSDPGAPGGGHEGERGLGATLLGAAGGGFVGHEAGGGALGTIAGTLIGAIGANVLENRHEKRRRSTKSTRTTPV</sequence>
<feature type="region of interest" description="Disordered" evidence="1">
    <location>
        <begin position="1"/>
        <end position="163"/>
    </location>
</feature>
<evidence type="ECO:0000313" key="3">
    <source>
        <dbReference type="Proteomes" id="UP000076632"/>
    </source>
</evidence>
<dbReference type="GeneID" id="28894067"/>
<dbReference type="PANTHER" id="PTHR37014">
    <property type="entry name" value="EXPRESSION LETHALITY PROTEIN HEL10, PUTATIVE (AFU_ORTHOLOGUE AFUA_1G06580)-RELATED"/>
    <property type="match status" value="1"/>
</dbReference>
<feature type="compositionally biased region" description="Pro residues" evidence="1">
    <location>
        <begin position="69"/>
        <end position="83"/>
    </location>
</feature>
<keyword evidence="3" id="KW-1185">Reference proteome</keyword>
<gene>
    <name evidence="2" type="ORF">L228DRAFT_113989</name>
</gene>
<dbReference type="Proteomes" id="UP000076632">
    <property type="component" value="Unassembled WGS sequence"/>
</dbReference>
<evidence type="ECO:0000313" key="2">
    <source>
        <dbReference type="EMBL" id="KZF23327.1"/>
    </source>
</evidence>
<accession>A0A161TC55</accession>
<dbReference type="OMA" id="GHAIKDH"/>
<feature type="region of interest" description="Disordered" evidence="1">
    <location>
        <begin position="194"/>
        <end position="213"/>
    </location>
</feature>
<dbReference type="PANTHER" id="PTHR37014:SF10">
    <property type="entry name" value="RICH PROTEIN MS8, PUTATIVE (AFU_ORTHOLOGUE AFUA_7G05650)-RELATED"/>
    <property type="match status" value="1"/>
</dbReference>
<protein>
    <recommendedName>
        <fullName evidence="4">Glycine zipper 2TM domain-containing protein</fullName>
    </recommendedName>
</protein>